<proteinExistence type="predicted"/>
<sequence>MPPKGRACYGKSAGPTQRKGRKSTELIANPMTREEVEVSQISPGQCIPIKVVFACQLTLLKDELGPSPPTRAPKPIKRILRPRIARYSGASKKCPLSKNLREGILEALRSDKYPTSEGEHKRGTSVTTLDYTSEDDLNLVMPETNPRLVGNSDGKAAGRGTSGEQRPREQYTVNNAAQNHACTIRPNFTSRMHLTIVFAVAATSITHVATMSVPRPWIHEDAQSYILERKSSDAHPSSIAAVANDLKLTTGDAKKTIHLIRDTKIFEIPEDKWQQPPLLEGKGKGLQGHDEYLPPGPAPHTQEEIDAAAHYMSPDGAIDLDSNHADAKTEWQLFYRSADSAEGADGKRHRLHSHENYLEELGRNCRLHSHDEYLKDSKLDAAKSTKYTPGGTKEGTGEKVQRRCVWSKNCKEICAQGGVGGLIGCTWNCGGDANMPTCPE</sequence>
<reference evidence="2 3" key="1">
    <citation type="submission" date="2016-05" db="EMBL/GenBank/DDBJ databases">
        <title>Comparative analysis of secretome profiles of manganese(II)-oxidizing ascomycete fungi.</title>
        <authorList>
            <consortium name="DOE Joint Genome Institute"/>
            <person name="Zeiner C.A."/>
            <person name="Purvine S.O."/>
            <person name="Zink E.M."/>
            <person name="Wu S."/>
            <person name="Pasa-Tolic L."/>
            <person name="Chaput D.L."/>
            <person name="Haridas S."/>
            <person name="Grigoriev I.V."/>
            <person name="Santelli C.M."/>
            <person name="Hansel C.M."/>
        </authorList>
    </citation>
    <scope>NUCLEOTIDE SEQUENCE [LARGE SCALE GENOMIC DNA]</scope>
    <source>
        <strain evidence="2 3">AP3s5-JAC2a</strain>
    </source>
</reference>
<gene>
    <name evidence="2" type="ORF">CC84DRAFT_1203465</name>
</gene>
<evidence type="ECO:0000256" key="1">
    <source>
        <dbReference type="SAM" id="MobiDB-lite"/>
    </source>
</evidence>
<keyword evidence="3" id="KW-1185">Reference proteome</keyword>
<feature type="region of interest" description="Disordered" evidence="1">
    <location>
        <begin position="143"/>
        <end position="168"/>
    </location>
</feature>
<evidence type="ECO:0000313" key="3">
    <source>
        <dbReference type="Proteomes" id="UP000077069"/>
    </source>
</evidence>
<dbReference type="AlphaFoldDB" id="A0A177CKW5"/>
<dbReference type="OrthoDB" id="10458419at2759"/>
<dbReference type="GeneID" id="28765317"/>
<dbReference type="EMBL" id="KV441550">
    <property type="protein sequence ID" value="OAG07946.1"/>
    <property type="molecule type" value="Genomic_DNA"/>
</dbReference>
<name>A0A177CKW5_9PLEO</name>
<organism evidence="2 3">
    <name type="scientific">Paraphaeosphaeria sporulosa</name>
    <dbReference type="NCBI Taxonomy" id="1460663"/>
    <lineage>
        <taxon>Eukaryota</taxon>
        <taxon>Fungi</taxon>
        <taxon>Dikarya</taxon>
        <taxon>Ascomycota</taxon>
        <taxon>Pezizomycotina</taxon>
        <taxon>Dothideomycetes</taxon>
        <taxon>Pleosporomycetidae</taxon>
        <taxon>Pleosporales</taxon>
        <taxon>Massarineae</taxon>
        <taxon>Didymosphaeriaceae</taxon>
        <taxon>Paraphaeosphaeria</taxon>
    </lineage>
</organism>
<dbReference type="RefSeq" id="XP_018038311.1">
    <property type="nucleotide sequence ID" value="XM_018181831.1"/>
</dbReference>
<dbReference type="Proteomes" id="UP000077069">
    <property type="component" value="Unassembled WGS sequence"/>
</dbReference>
<evidence type="ECO:0000313" key="2">
    <source>
        <dbReference type="EMBL" id="OAG07946.1"/>
    </source>
</evidence>
<dbReference type="InParanoid" id="A0A177CKW5"/>
<accession>A0A177CKW5</accession>
<protein>
    <submittedName>
        <fullName evidence="2">Uncharacterized protein</fullName>
    </submittedName>
</protein>
<feature type="region of interest" description="Disordered" evidence="1">
    <location>
        <begin position="1"/>
        <end position="22"/>
    </location>
</feature>